<evidence type="ECO:0000256" key="2">
    <source>
        <dbReference type="ARBA" id="ARBA00007422"/>
    </source>
</evidence>
<dbReference type="HAMAP" id="MF_00147_B">
    <property type="entry name" value="TIM_B"/>
    <property type="match status" value="1"/>
</dbReference>
<dbReference type="PROSITE" id="PS00171">
    <property type="entry name" value="TIM_1"/>
    <property type="match status" value="1"/>
</dbReference>
<dbReference type="PANTHER" id="PTHR21139">
    <property type="entry name" value="TRIOSEPHOSPHATE ISOMERASE"/>
    <property type="match status" value="1"/>
</dbReference>
<dbReference type="PANTHER" id="PTHR21139:SF42">
    <property type="entry name" value="TRIOSEPHOSPHATE ISOMERASE"/>
    <property type="match status" value="1"/>
</dbReference>
<feature type="binding site" evidence="9">
    <location>
        <begin position="225"/>
        <end position="226"/>
    </location>
    <ligand>
        <name>substrate</name>
    </ligand>
</feature>
<accession>A0A0G2HLN1</accession>
<comment type="similarity">
    <text evidence="2 9 10">Belongs to the triosephosphate isomerase family.</text>
</comment>
<organism evidence="11 12">
    <name type="scientific">Candidatus Synechococcus spongiarum SP3</name>
    <dbReference type="NCBI Taxonomy" id="1604020"/>
    <lineage>
        <taxon>Bacteria</taxon>
        <taxon>Bacillati</taxon>
        <taxon>Cyanobacteriota</taxon>
        <taxon>Cyanophyceae</taxon>
        <taxon>Synechococcales</taxon>
        <taxon>Synechococcaceae</taxon>
        <taxon>Synechococcus</taxon>
    </lineage>
</organism>
<dbReference type="Proteomes" id="UP000035067">
    <property type="component" value="Unassembled WGS sequence"/>
</dbReference>
<keyword evidence="5 9" id="KW-0312">Gluconeogenesis</keyword>
<protein>
    <recommendedName>
        <fullName evidence="4 9">Triosephosphate isomerase</fullName>
        <shortName evidence="9">TIM</shortName>
        <shortName evidence="9">TPI</shortName>
        <ecNumber evidence="3 9">5.3.1.1</ecNumber>
    </recommendedName>
    <alternativeName>
        <fullName evidence="9">Triose-phosphate isomerase</fullName>
    </alternativeName>
</protein>
<evidence type="ECO:0000256" key="7">
    <source>
        <dbReference type="ARBA" id="ARBA00023152"/>
    </source>
</evidence>
<comment type="catalytic activity">
    <reaction evidence="9 10">
        <text>D-glyceraldehyde 3-phosphate = dihydroxyacetone phosphate</text>
        <dbReference type="Rhea" id="RHEA:18585"/>
        <dbReference type="ChEBI" id="CHEBI:57642"/>
        <dbReference type="ChEBI" id="CHEBI:59776"/>
        <dbReference type="EC" id="5.3.1.1"/>
    </reaction>
</comment>
<evidence type="ECO:0000256" key="1">
    <source>
        <dbReference type="ARBA" id="ARBA00004680"/>
    </source>
</evidence>
<dbReference type="GO" id="GO:0005829">
    <property type="term" value="C:cytosol"/>
    <property type="evidence" value="ECO:0007669"/>
    <property type="project" value="TreeGrafter"/>
</dbReference>
<dbReference type="GO" id="GO:0004807">
    <property type="term" value="F:triose-phosphate isomerase activity"/>
    <property type="evidence" value="ECO:0007669"/>
    <property type="project" value="UniProtKB-UniRule"/>
</dbReference>
<dbReference type="PATRIC" id="fig|1604020.3.peg.923"/>
<feature type="active site" description="Proton acceptor" evidence="9">
    <location>
        <position position="165"/>
    </location>
</feature>
<dbReference type="InterPro" id="IPR020861">
    <property type="entry name" value="Triosephosphate_isomerase_AS"/>
</dbReference>
<dbReference type="PROSITE" id="PS51440">
    <property type="entry name" value="TIM_2"/>
    <property type="match status" value="1"/>
</dbReference>
<dbReference type="InterPro" id="IPR035990">
    <property type="entry name" value="TIM_sf"/>
</dbReference>
<dbReference type="CDD" id="cd00311">
    <property type="entry name" value="TIM"/>
    <property type="match status" value="1"/>
</dbReference>
<keyword evidence="7 9" id="KW-0324">Glycolysis</keyword>
<feature type="binding site" evidence="9">
    <location>
        <begin position="9"/>
        <end position="11"/>
    </location>
    <ligand>
        <name>substrate</name>
    </ligand>
</feature>
<evidence type="ECO:0000256" key="4">
    <source>
        <dbReference type="ARBA" id="ARBA00019397"/>
    </source>
</evidence>
<dbReference type="InterPro" id="IPR013785">
    <property type="entry name" value="Aldolase_TIM"/>
</dbReference>
<dbReference type="EMBL" id="JXQG01000033">
    <property type="protein sequence ID" value="KKZ11986.1"/>
    <property type="molecule type" value="Genomic_DNA"/>
</dbReference>
<keyword evidence="8 9" id="KW-0413">Isomerase</keyword>
<keyword evidence="6 9" id="KW-0963">Cytoplasm</keyword>
<dbReference type="GO" id="GO:0006094">
    <property type="term" value="P:gluconeogenesis"/>
    <property type="evidence" value="ECO:0007669"/>
    <property type="project" value="UniProtKB-UniRule"/>
</dbReference>
<dbReference type="UniPathway" id="UPA00138"/>
<dbReference type="SUPFAM" id="SSF51351">
    <property type="entry name" value="Triosephosphate isomerase (TIM)"/>
    <property type="match status" value="1"/>
</dbReference>
<dbReference type="EC" id="5.3.1.1" evidence="3 9"/>
<reference evidence="11 12" key="1">
    <citation type="submission" date="2015-01" db="EMBL/GenBank/DDBJ databases">
        <title>Lifestyle Evolution in Cyanobacterial Symbionts of Sponges.</title>
        <authorList>
            <person name="Burgsdorf I."/>
            <person name="Slaby B.M."/>
            <person name="Handley K.M."/>
            <person name="Haber M."/>
            <person name="Blom J."/>
            <person name="Marshall C.W."/>
            <person name="Gilbert J.A."/>
            <person name="Hentschel U."/>
            <person name="Steindler L."/>
        </authorList>
    </citation>
    <scope>NUCLEOTIDE SEQUENCE [LARGE SCALE GENOMIC DNA]</scope>
    <source>
        <strain evidence="11">SP3</strain>
    </source>
</reference>
<evidence type="ECO:0000256" key="9">
    <source>
        <dbReference type="HAMAP-Rule" id="MF_00147"/>
    </source>
</evidence>
<comment type="function">
    <text evidence="9">Involved in the gluconeogenesis. Catalyzes stereospecifically the conversion of dihydroxyacetone phosphate (DHAP) to D-glyceraldehyde-3-phosphate (G3P).</text>
</comment>
<feature type="binding site" evidence="9">
    <location>
        <position position="204"/>
    </location>
    <ligand>
        <name>substrate</name>
    </ligand>
</feature>
<evidence type="ECO:0000256" key="8">
    <source>
        <dbReference type="ARBA" id="ARBA00023235"/>
    </source>
</evidence>
<dbReference type="FunFam" id="3.20.20.70:FF:000016">
    <property type="entry name" value="Triosephosphate isomerase"/>
    <property type="match status" value="1"/>
</dbReference>
<dbReference type="GO" id="GO:0006096">
    <property type="term" value="P:glycolytic process"/>
    <property type="evidence" value="ECO:0007669"/>
    <property type="project" value="UniProtKB-UniRule"/>
</dbReference>
<dbReference type="InterPro" id="IPR000652">
    <property type="entry name" value="Triosephosphate_isomerase"/>
</dbReference>
<evidence type="ECO:0000313" key="12">
    <source>
        <dbReference type="Proteomes" id="UP000035067"/>
    </source>
</evidence>
<dbReference type="NCBIfam" id="TIGR00419">
    <property type="entry name" value="tim"/>
    <property type="match status" value="1"/>
</dbReference>
<dbReference type="InterPro" id="IPR022896">
    <property type="entry name" value="TrioseP_Isoase_bac/euk"/>
</dbReference>
<evidence type="ECO:0000256" key="10">
    <source>
        <dbReference type="RuleBase" id="RU363013"/>
    </source>
</evidence>
<evidence type="ECO:0000256" key="3">
    <source>
        <dbReference type="ARBA" id="ARBA00011940"/>
    </source>
</evidence>
<sequence>MRQAFIAGNWKMHMTCAAALRFLEDFLPQVTETPTDRTLILVPPFTALSSLSSAMHGGRIRLGAQNVHWDGDGAYTGEISAPMLTEHGVRYVIVGHSEPRKYWCETDEAVNRRAHAAQKEGLTPIVCIGESLEQRQAGETDAVIHHQVEAGLDGLELDSLVVAYEPLWAIGTGQTCGALEANRICGLIRQWSGSPELTIQYGGSVKPGTIDELMHQSHIDGVLVGGASLDPDAFARIVNYQSFTDH</sequence>
<dbReference type="AlphaFoldDB" id="A0A0G2HLN1"/>
<evidence type="ECO:0000256" key="6">
    <source>
        <dbReference type="ARBA" id="ARBA00022490"/>
    </source>
</evidence>
<feature type="binding site" evidence="9">
    <location>
        <position position="171"/>
    </location>
    <ligand>
        <name>substrate</name>
    </ligand>
</feature>
<comment type="pathway">
    <text evidence="1 9 10">Carbohydrate degradation; glycolysis; D-glyceraldehyde 3-phosphate from glycerone phosphate: step 1/1.</text>
</comment>
<comment type="subcellular location">
    <subcellularLocation>
        <location evidence="9 10">Cytoplasm</location>
    </subcellularLocation>
</comment>
<comment type="pathway">
    <text evidence="9 10">Carbohydrate biosynthesis; gluconeogenesis.</text>
</comment>
<evidence type="ECO:0000313" key="11">
    <source>
        <dbReference type="EMBL" id="KKZ11986.1"/>
    </source>
</evidence>
<feature type="active site" description="Electrophile" evidence="9">
    <location>
        <position position="96"/>
    </location>
</feature>
<dbReference type="UniPathway" id="UPA00109">
    <property type="reaction ID" value="UER00189"/>
</dbReference>
<dbReference type="GO" id="GO:0019563">
    <property type="term" value="P:glycerol catabolic process"/>
    <property type="evidence" value="ECO:0007669"/>
    <property type="project" value="TreeGrafter"/>
</dbReference>
<comment type="caution">
    <text evidence="11">The sequence shown here is derived from an EMBL/GenBank/DDBJ whole genome shotgun (WGS) entry which is preliminary data.</text>
</comment>
<comment type="subunit">
    <text evidence="9 10">Homodimer.</text>
</comment>
<proteinExistence type="inferred from homology"/>
<name>A0A0G2HLN1_9SYNE</name>
<gene>
    <name evidence="9" type="primary">tpiA</name>
    <name evidence="11" type="ORF">TE42_06225</name>
</gene>
<dbReference type="GO" id="GO:0046166">
    <property type="term" value="P:glyceraldehyde-3-phosphate biosynthetic process"/>
    <property type="evidence" value="ECO:0007669"/>
    <property type="project" value="TreeGrafter"/>
</dbReference>
<evidence type="ECO:0000256" key="5">
    <source>
        <dbReference type="ARBA" id="ARBA00022432"/>
    </source>
</evidence>
<dbReference type="Pfam" id="PF00121">
    <property type="entry name" value="TIM"/>
    <property type="match status" value="1"/>
</dbReference>
<dbReference type="Gene3D" id="3.20.20.70">
    <property type="entry name" value="Aldolase class I"/>
    <property type="match status" value="1"/>
</dbReference>